<sequence length="95" mass="10464">MTLIEIGGYAGALMAVFSLIQKMISLLSASQKILHQIETLQIDLSQTQADTAALSDQLRQQAYRIDTIEGYLSPVNGQLTDISNTLKEMSQHVLK</sequence>
<dbReference type="Proteomes" id="UP000721415">
    <property type="component" value="Unassembled WGS sequence"/>
</dbReference>
<accession>A0ABS0LSB6</accession>
<gene>
    <name evidence="1" type="ORF">HZY91_08125</name>
</gene>
<evidence type="ECO:0000313" key="2">
    <source>
        <dbReference type="Proteomes" id="UP000721415"/>
    </source>
</evidence>
<protein>
    <recommendedName>
        <fullName evidence="3">DUF5082 domain-containing protein</fullName>
    </recommendedName>
</protein>
<dbReference type="RefSeq" id="WP_197115775.1">
    <property type="nucleotide sequence ID" value="NZ_JACBXQ010000005.1"/>
</dbReference>
<evidence type="ECO:0000313" key="1">
    <source>
        <dbReference type="EMBL" id="MBG9986852.1"/>
    </source>
</evidence>
<evidence type="ECO:0008006" key="3">
    <source>
        <dbReference type="Google" id="ProtNLM"/>
    </source>
</evidence>
<dbReference type="Gene3D" id="1.20.1480.30">
    <property type="entry name" value="Designed four-helix bundle protein"/>
    <property type="match status" value="1"/>
</dbReference>
<name>A0ABS0LSB6_9LACT</name>
<reference evidence="1 2" key="1">
    <citation type="submission" date="2020-07" db="EMBL/GenBank/DDBJ databases">
        <title>Facklamia lactis sp. nov., isolated from raw milk.</title>
        <authorList>
            <person name="Doll E.V."/>
            <person name="Huptas C."/>
            <person name="Staib L."/>
            <person name="Wenning M."/>
            <person name="Scherer S."/>
        </authorList>
    </citation>
    <scope>NUCLEOTIDE SEQUENCE [LARGE SCALE GENOMIC DNA]</scope>
    <source>
        <strain evidence="1 2">DSM 111018</strain>
    </source>
</reference>
<keyword evidence="2" id="KW-1185">Reference proteome</keyword>
<dbReference type="EMBL" id="JACBXQ010000005">
    <property type="protein sequence ID" value="MBG9986852.1"/>
    <property type="molecule type" value="Genomic_DNA"/>
</dbReference>
<comment type="caution">
    <text evidence="1">The sequence shown here is derived from an EMBL/GenBank/DDBJ whole genome shotgun (WGS) entry which is preliminary data.</text>
</comment>
<proteinExistence type="predicted"/>
<organism evidence="1 2">
    <name type="scientific">Facklamia lactis</name>
    <dbReference type="NCBI Taxonomy" id="2749967"/>
    <lineage>
        <taxon>Bacteria</taxon>
        <taxon>Bacillati</taxon>
        <taxon>Bacillota</taxon>
        <taxon>Bacilli</taxon>
        <taxon>Lactobacillales</taxon>
        <taxon>Aerococcaceae</taxon>
        <taxon>Facklamia</taxon>
    </lineage>
</organism>